<name>A0A2P2JHH6_RHIMU</name>
<organism evidence="1">
    <name type="scientific">Rhizophora mucronata</name>
    <name type="common">Asiatic mangrove</name>
    <dbReference type="NCBI Taxonomy" id="61149"/>
    <lineage>
        <taxon>Eukaryota</taxon>
        <taxon>Viridiplantae</taxon>
        <taxon>Streptophyta</taxon>
        <taxon>Embryophyta</taxon>
        <taxon>Tracheophyta</taxon>
        <taxon>Spermatophyta</taxon>
        <taxon>Magnoliopsida</taxon>
        <taxon>eudicotyledons</taxon>
        <taxon>Gunneridae</taxon>
        <taxon>Pentapetalae</taxon>
        <taxon>rosids</taxon>
        <taxon>fabids</taxon>
        <taxon>Malpighiales</taxon>
        <taxon>Rhizophoraceae</taxon>
        <taxon>Rhizophora</taxon>
    </lineage>
</organism>
<reference evidence="1" key="1">
    <citation type="submission" date="2018-02" db="EMBL/GenBank/DDBJ databases">
        <title>Rhizophora mucronata_Transcriptome.</title>
        <authorList>
            <person name="Meera S.P."/>
            <person name="Sreeshan A."/>
            <person name="Augustine A."/>
        </authorList>
    </citation>
    <scope>NUCLEOTIDE SEQUENCE</scope>
    <source>
        <tissue evidence="1">Leaf</tissue>
    </source>
</reference>
<dbReference type="EMBL" id="GGEC01012443">
    <property type="protein sequence ID" value="MBW92926.1"/>
    <property type="molecule type" value="Transcribed_RNA"/>
</dbReference>
<dbReference type="AlphaFoldDB" id="A0A2P2JHH6"/>
<protein>
    <submittedName>
        <fullName evidence="1">Uncharacterized protein</fullName>
    </submittedName>
</protein>
<sequence>MHKTEQPCSWKFIDTITLLHTMTESSYKFHLFVMIIFAARLTLSNRGQFNPVEGSQFSAKRKRNYAGETKLKSKLENPRISRVHHPTRLNIIIIIQVSCNSYWPTEN</sequence>
<accession>A0A2P2JHH6</accession>
<proteinExistence type="predicted"/>
<evidence type="ECO:0000313" key="1">
    <source>
        <dbReference type="EMBL" id="MBW92926.1"/>
    </source>
</evidence>